<dbReference type="Gene3D" id="3.40.50.720">
    <property type="entry name" value="NAD(P)-binding Rossmann-like Domain"/>
    <property type="match status" value="1"/>
</dbReference>
<dbReference type="Pfam" id="PF02894">
    <property type="entry name" value="GFO_IDH_MocA_C"/>
    <property type="match status" value="1"/>
</dbReference>
<protein>
    <submittedName>
        <fullName evidence="2">Putative oxidoreductase family protein</fullName>
    </submittedName>
</protein>
<dbReference type="InterPro" id="IPR036291">
    <property type="entry name" value="NAD(P)-bd_dom_sf"/>
</dbReference>
<feature type="domain" description="Gfo/Idh/MocA-like oxidoreductase C-terminal" evidence="1">
    <location>
        <begin position="160"/>
        <end position="193"/>
    </location>
</feature>
<dbReference type="EMBL" id="MT142966">
    <property type="protein sequence ID" value="QJA91164.1"/>
    <property type="molecule type" value="Genomic_DNA"/>
</dbReference>
<dbReference type="AlphaFoldDB" id="A0A6M3LCR2"/>
<accession>A0A6M3LCR2</accession>
<name>A0A6M3LCR2_9ZZZZ</name>
<evidence type="ECO:0000313" key="2">
    <source>
        <dbReference type="EMBL" id="QJA91164.1"/>
    </source>
</evidence>
<gene>
    <name evidence="2" type="ORF">MM415B03445_0008</name>
</gene>
<proteinExistence type="predicted"/>
<reference evidence="2" key="1">
    <citation type="submission" date="2020-03" db="EMBL/GenBank/DDBJ databases">
        <title>The deep terrestrial virosphere.</title>
        <authorList>
            <person name="Holmfeldt K."/>
            <person name="Nilsson E."/>
            <person name="Simone D."/>
            <person name="Lopez-Fernandez M."/>
            <person name="Wu X."/>
            <person name="de Brujin I."/>
            <person name="Lundin D."/>
            <person name="Andersson A."/>
            <person name="Bertilsson S."/>
            <person name="Dopson M."/>
        </authorList>
    </citation>
    <scope>NUCLEOTIDE SEQUENCE</scope>
    <source>
        <strain evidence="2">MM415B03445</strain>
    </source>
</reference>
<organism evidence="2">
    <name type="scientific">viral metagenome</name>
    <dbReference type="NCBI Taxonomy" id="1070528"/>
    <lineage>
        <taxon>unclassified sequences</taxon>
        <taxon>metagenomes</taxon>
        <taxon>organismal metagenomes</taxon>
    </lineage>
</organism>
<dbReference type="SUPFAM" id="SSF51735">
    <property type="entry name" value="NAD(P)-binding Rossmann-fold domains"/>
    <property type="match status" value="1"/>
</dbReference>
<evidence type="ECO:0000259" key="1">
    <source>
        <dbReference type="Pfam" id="PF02894"/>
    </source>
</evidence>
<dbReference type="InterPro" id="IPR004104">
    <property type="entry name" value="Gfo/Idh/MocA-like_OxRdtase_C"/>
</dbReference>
<dbReference type="Gene3D" id="3.30.360.10">
    <property type="entry name" value="Dihydrodipicolinate Reductase, domain 2"/>
    <property type="match status" value="1"/>
</dbReference>
<sequence>MKFALIGDGAVAKYHRKAIEHVGGELDDFNIIDPKYMKYSGLGNENLLYSKDGMTYTDFPAFLTQQTLRESFYGDQILSKWWVTDDRFDYIVICSPSNMHRSQIKEILNICQKTQIICEKPAFLPWEPIVDSDQINICLQLQYAKDLPQKADKIIVQAVRDEAYFKSWKGDPKKTGGIFYNIFIHYIYMAHKLGADFEGRIVTEGVQERKVLSNYVHEELENVGSPDNPRRFELEAQCIDYNTPIGANRYCERTNSYHIDLYDESGIDYGYWKNSVDLMKIDNQACYNYMYEDIISGGGIKPRDLFYLDWLLRRNSELFGYGRNIIGKTIEIGHELL</sequence>